<keyword evidence="1" id="KW-1133">Transmembrane helix</keyword>
<dbReference type="RefSeq" id="WP_043983953.1">
    <property type="nucleotide sequence ID" value="NZ_JXST01000001.1"/>
</dbReference>
<dbReference type="Pfam" id="PF00487">
    <property type="entry name" value="FA_desaturase"/>
    <property type="match status" value="1"/>
</dbReference>
<reference evidence="3 4" key="1">
    <citation type="submission" date="2015-01" db="EMBL/GenBank/DDBJ databases">
        <title>Genome sequence of Mycobacterium llatzerense and Mycobacterium immunogenum recovered from brain abscess.</title>
        <authorList>
            <person name="Greninger A.L."/>
            <person name="Langelier C."/>
            <person name="Cunningham G."/>
            <person name="Chiu C.Y."/>
            <person name="Miller S."/>
        </authorList>
    </citation>
    <scope>NUCLEOTIDE SEQUENCE [LARGE SCALE GENOMIC DNA]</scope>
    <source>
        <strain evidence="3 4">CLUC14</strain>
    </source>
</reference>
<feature type="transmembrane region" description="Helical" evidence="1">
    <location>
        <begin position="206"/>
        <end position="229"/>
    </location>
</feature>
<protein>
    <submittedName>
        <fullName evidence="3">Fatty acid desaturase</fullName>
    </submittedName>
</protein>
<accession>A0A0D1LJK4</accession>
<feature type="transmembrane region" description="Helical" evidence="1">
    <location>
        <begin position="241"/>
        <end position="262"/>
    </location>
</feature>
<evidence type="ECO:0000256" key="1">
    <source>
        <dbReference type="SAM" id="Phobius"/>
    </source>
</evidence>
<keyword evidence="1" id="KW-0812">Transmembrane</keyword>
<evidence type="ECO:0000313" key="4">
    <source>
        <dbReference type="Proteomes" id="UP000032221"/>
    </source>
</evidence>
<dbReference type="InterPro" id="IPR005804">
    <property type="entry name" value="FA_desaturase_dom"/>
</dbReference>
<dbReference type="OrthoDB" id="696651at2"/>
<proteinExistence type="predicted"/>
<dbReference type="Proteomes" id="UP000032221">
    <property type="component" value="Unassembled WGS sequence"/>
</dbReference>
<dbReference type="AlphaFoldDB" id="A0A0D1LJK4"/>
<name>A0A0D1LJK4_9MYCO</name>
<feature type="transmembrane region" description="Helical" evidence="1">
    <location>
        <begin position="49"/>
        <end position="70"/>
    </location>
</feature>
<feature type="transmembrane region" description="Helical" evidence="1">
    <location>
        <begin position="76"/>
        <end position="93"/>
    </location>
</feature>
<gene>
    <name evidence="3" type="ORF">TL10_00420</name>
</gene>
<dbReference type="PATRIC" id="fig|280871.6.peg.84"/>
<feature type="domain" description="Fatty acid desaturase" evidence="2">
    <location>
        <begin position="75"/>
        <end position="341"/>
    </location>
</feature>
<sequence length="360" mass="41455">MARIATRLPGERNLAEEDRDRIAEIRGELIRIGNGWRERHPFLTAHQDGVGMAIFLMSIAGVVVDAALYAAGILPWYATILITAFWLSLLHELEHDLIHSMYFRQNRAVHNVMMFGVWFFRPSTINPWIRRTLHLHHHEVSGTDSDLEERGITNGEGWGSHRLLSLFDSMLGIYSKPLRQRAIVTAYINHEARSAEEARQLAAKTLAVYFPLGIIHYTLWHLFIGLHLFEFVTGTSISGSWVTALNFVAVTLLAPNAVRTFCLHFVSSNMHYYGDVEKHNVMQQTQVWTARWLKPFHALCFNFGETHAIHHFLVRDPFYLREAIKHDCQKVLRDNGVRFNDFGTFYRANRFSLAPAHVEP</sequence>
<comment type="caution">
    <text evidence="3">The sequence shown here is derived from an EMBL/GenBank/DDBJ whole genome shotgun (WGS) entry which is preliminary data.</text>
</comment>
<evidence type="ECO:0000313" key="3">
    <source>
        <dbReference type="EMBL" id="KIU18757.1"/>
    </source>
</evidence>
<keyword evidence="4" id="KW-1185">Reference proteome</keyword>
<keyword evidence="1" id="KW-0472">Membrane</keyword>
<dbReference type="EMBL" id="JXST01000001">
    <property type="protein sequence ID" value="KIU18757.1"/>
    <property type="molecule type" value="Genomic_DNA"/>
</dbReference>
<organism evidence="3 4">
    <name type="scientific">Mycolicibacterium llatzerense</name>
    <dbReference type="NCBI Taxonomy" id="280871"/>
    <lineage>
        <taxon>Bacteria</taxon>
        <taxon>Bacillati</taxon>
        <taxon>Actinomycetota</taxon>
        <taxon>Actinomycetes</taxon>
        <taxon>Mycobacteriales</taxon>
        <taxon>Mycobacteriaceae</taxon>
        <taxon>Mycolicibacterium</taxon>
    </lineage>
</organism>
<dbReference type="STRING" id="280871.TL10_00420"/>
<evidence type="ECO:0000259" key="2">
    <source>
        <dbReference type="Pfam" id="PF00487"/>
    </source>
</evidence>
<dbReference type="GO" id="GO:0006629">
    <property type="term" value="P:lipid metabolic process"/>
    <property type="evidence" value="ECO:0007669"/>
    <property type="project" value="InterPro"/>
</dbReference>